<keyword evidence="1 4" id="KW-0378">Hydrolase</keyword>
<sequence length="766" mass="85576">MSSITESLVNKYKNTHKDASLLSSQSADALKNDSTDEFASFWSSVQHLVSSTACGLAELVYRTGKQDFTDKERVEKLLIQKKTAVSYEQWLSACKELDELQNLNVWKQEKKSTLYDWELVEKNLMDLRHARESGDIKTLIYLIRTTWSRNVGNIGNENLYRHSHIGTKVLIEEYLHECQLALDMVTAEDNGIEDKYVLGMLTQTRKNIGRTALVLSGGGCFGMFHIGVLASLLETESLPRIVSGSSAGAIVASILCVHNKTELVELIGTIVEKNFDIFDDVTSKEGFLRCLSRLFKYGTWFDSQKLRETMVDFLGDLTFREAYYRTGKILNITVSPASVHEHPRLLNYLTAPSVLIWSAVCASCSLPGMFPSSTIYEKNPKTGATQEWNHSSIKFVDGSVYNDLPIARLSEMFNVDHIIACQVNPHVVPFLKLSVSCVGGEVEPGYSAILKTKLSQLYGVWSAEVSHYLEMSAEIGISRNWCTKFRSMLSQQYTGDITILPDLSEVTRLNKMLTNPSPEYLLEITLKGARATWPKVSIISNHCGLEFALDRAINKLKSRNFKDLTSHLTLVNKNSFSDSSKLLKAKSEQTKTNSKNHVRHRSETLTLGRLKTLRHVQSHISVTTSPTKRLTTPVNRFHRSYSASNENEGSFFYPKSFAVPTSEATSPAATRGRDEYFVQQGESPTKRGGTRSLIASRSSNFIMSTSSSSDHLFLGPSGAKSTKYNNIDDSDGLFLSRNDTASPSYDSQMDDDTDPVKVADQLSLSK</sequence>
<dbReference type="GO" id="GO:0004806">
    <property type="term" value="F:triacylglycerol lipase activity"/>
    <property type="evidence" value="ECO:0007669"/>
    <property type="project" value="InterPro"/>
</dbReference>
<dbReference type="InterPro" id="IPR016035">
    <property type="entry name" value="Acyl_Trfase/lysoPLipase"/>
</dbReference>
<comment type="function">
    <text evidence="5">Lipid hydrolase.</text>
</comment>
<name>A0A0H5CAL3_CYBJN</name>
<dbReference type="SUPFAM" id="SSF52151">
    <property type="entry name" value="FabD/lysophospholipase-like"/>
    <property type="match status" value="1"/>
</dbReference>
<dbReference type="Proteomes" id="UP000038830">
    <property type="component" value="Unassembled WGS sequence"/>
</dbReference>
<dbReference type="EMBL" id="CDQK01000001">
    <property type="protein sequence ID" value="CEP20844.1"/>
    <property type="molecule type" value="Genomic_DNA"/>
</dbReference>
<dbReference type="PANTHER" id="PTHR14226:SF10">
    <property type="entry name" value="TRIACYLGLYCEROL LIPASE 4-RELATED"/>
    <property type="match status" value="1"/>
</dbReference>
<evidence type="ECO:0000256" key="5">
    <source>
        <dbReference type="RuleBase" id="RU362055"/>
    </source>
</evidence>
<proteinExistence type="inferred from homology"/>
<feature type="region of interest" description="Disordered" evidence="6">
    <location>
        <begin position="735"/>
        <end position="766"/>
    </location>
</feature>
<dbReference type="PANTHER" id="PTHR14226">
    <property type="entry name" value="NEUROPATHY TARGET ESTERASE/SWISS CHEESE D.MELANOGASTER"/>
    <property type="match status" value="1"/>
</dbReference>
<dbReference type="AlphaFoldDB" id="A0A0H5CAL3"/>
<dbReference type="CDD" id="cd07230">
    <property type="entry name" value="Pat_TGL4-5_like"/>
    <property type="match status" value="1"/>
</dbReference>
<evidence type="ECO:0000313" key="9">
    <source>
        <dbReference type="Proteomes" id="UP000038830"/>
    </source>
</evidence>
<gene>
    <name evidence="8" type="ORF">BN1211_0807</name>
</gene>
<dbReference type="InterPro" id="IPR021771">
    <property type="entry name" value="Triacylglycerol_lipase_N"/>
</dbReference>
<feature type="active site" description="Nucleophile" evidence="4">
    <location>
        <position position="246"/>
    </location>
</feature>
<feature type="compositionally biased region" description="Polar residues" evidence="6">
    <location>
        <begin position="737"/>
        <end position="747"/>
    </location>
</feature>
<dbReference type="FunFam" id="3.40.1090.10:FF:000036">
    <property type="entry name" value="Patatin-like phospholipase domain-containing protein"/>
    <property type="match status" value="1"/>
</dbReference>
<comment type="similarity">
    <text evidence="5">Belongs to the PLPL family.</text>
</comment>
<dbReference type="Pfam" id="PF11815">
    <property type="entry name" value="DUF3336"/>
    <property type="match status" value="1"/>
</dbReference>
<feature type="short sequence motif" description="GXGXXG" evidence="4">
    <location>
        <begin position="217"/>
        <end position="222"/>
    </location>
</feature>
<organism evidence="8 9">
    <name type="scientific">Cyberlindnera jadinii (strain ATCC 18201 / CBS 1600 / BCRC 20928 / JCM 3617 / NBRC 0987 / NRRL Y-1542)</name>
    <name type="common">Torula yeast</name>
    <name type="synonym">Candida utilis</name>
    <dbReference type="NCBI Taxonomy" id="983966"/>
    <lineage>
        <taxon>Eukaryota</taxon>
        <taxon>Fungi</taxon>
        <taxon>Dikarya</taxon>
        <taxon>Ascomycota</taxon>
        <taxon>Saccharomycotina</taxon>
        <taxon>Saccharomycetes</taxon>
        <taxon>Phaffomycetales</taxon>
        <taxon>Phaffomycetaceae</taxon>
        <taxon>Cyberlindnera</taxon>
    </lineage>
</organism>
<evidence type="ECO:0000256" key="1">
    <source>
        <dbReference type="ARBA" id="ARBA00022801"/>
    </source>
</evidence>
<accession>A0A0H5CAL3</accession>
<protein>
    <recommendedName>
        <fullName evidence="5">Patatin-like phospholipase domain-containing protein</fullName>
        <ecNumber evidence="5">3.1.1.-</ecNumber>
    </recommendedName>
</protein>
<dbReference type="Pfam" id="PF01734">
    <property type="entry name" value="Patatin"/>
    <property type="match status" value="1"/>
</dbReference>
<dbReference type="EC" id="3.1.1.-" evidence="5"/>
<evidence type="ECO:0000256" key="3">
    <source>
        <dbReference type="ARBA" id="ARBA00023098"/>
    </source>
</evidence>
<dbReference type="GO" id="GO:0016020">
    <property type="term" value="C:membrane"/>
    <property type="evidence" value="ECO:0007669"/>
    <property type="project" value="UniProtKB-SubCell"/>
</dbReference>
<dbReference type="InterPro" id="IPR002641">
    <property type="entry name" value="PNPLA_dom"/>
</dbReference>
<comment type="caution">
    <text evidence="4">Lacks conserved residue(s) required for the propagation of feature annotation.</text>
</comment>
<dbReference type="PROSITE" id="PS51635">
    <property type="entry name" value="PNPLA"/>
    <property type="match status" value="1"/>
</dbReference>
<feature type="active site" description="Proton acceptor" evidence="4">
    <location>
        <position position="397"/>
    </location>
</feature>
<evidence type="ECO:0000256" key="6">
    <source>
        <dbReference type="SAM" id="MobiDB-lite"/>
    </source>
</evidence>
<evidence type="ECO:0000313" key="8">
    <source>
        <dbReference type="EMBL" id="CEP20844.1"/>
    </source>
</evidence>
<dbReference type="GO" id="GO:0006641">
    <property type="term" value="P:triglyceride metabolic process"/>
    <property type="evidence" value="ECO:0007669"/>
    <property type="project" value="UniProtKB-ARBA"/>
</dbReference>
<dbReference type="GO" id="GO:0016042">
    <property type="term" value="P:lipid catabolic process"/>
    <property type="evidence" value="ECO:0007669"/>
    <property type="project" value="UniProtKB-UniRule"/>
</dbReference>
<evidence type="ECO:0000256" key="4">
    <source>
        <dbReference type="PROSITE-ProRule" id="PRU01161"/>
    </source>
</evidence>
<dbReference type="Gene3D" id="3.40.1090.10">
    <property type="entry name" value="Cytosolic phospholipase A2 catalytic domain"/>
    <property type="match status" value="1"/>
</dbReference>
<comment type="subcellular location">
    <subcellularLocation>
        <location evidence="5">Membrane</location>
        <topology evidence="5">Single-pass membrane protein</topology>
    </subcellularLocation>
</comment>
<keyword evidence="3 4" id="KW-0443">Lipid metabolism</keyword>
<evidence type="ECO:0000259" key="7">
    <source>
        <dbReference type="PROSITE" id="PS51635"/>
    </source>
</evidence>
<reference evidence="9" key="1">
    <citation type="journal article" date="2015" name="J. Biotechnol.">
        <title>The structure of the Cyberlindnera jadinii genome and its relation to Candida utilis analyzed by the occurrence of single nucleotide polymorphisms.</title>
        <authorList>
            <person name="Rupp O."/>
            <person name="Brinkrolf K."/>
            <person name="Buerth C."/>
            <person name="Kunigo M."/>
            <person name="Schneider J."/>
            <person name="Jaenicke S."/>
            <person name="Goesmann A."/>
            <person name="Puehler A."/>
            <person name="Jaeger K.-E."/>
            <person name="Ernst J.F."/>
        </authorList>
    </citation>
    <scope>NUCLEOTIDE SEQUENCE [LARGE SCALE GENOMIC DNA]</scope>
    <source>
        <strain evidence="9">ATCC 18201 / CBS 1600 / BCRC 20928 / JCM 3617 / NBRC 0987 / NRRL Y-1542</strain>
    </source>
</reference>
<feature type="short sequence motif" description="GXSXG" evidence="4">
    <location>
        <begin position="244"/>
        <end position="248"/>
    </location>
</feature>
<keyword evidence="2 4" id="KW-0442">Lipid degradation</keyword>
<feature type="domain" description="PNPLA" evidence="7">
    <location>
        <begin position="213"/>
        <end position="410"/>
    </location>
</feature>
<dbReference type="InterPro" id="IPR050301">
    <property type="entry name" value="NTE"/>
</dbReference>
<evidence type="ECO:0000256" key="2">
    <source>
        <dbReference type="ARBA" id="ARBA00022963"/>
    </source>
</evidence>